<dbReference type="Proteomes" id="UP000792457">
    <property type="component" value="Unassembled WGS sequence"/>
</dbReference>
<protein>
    <submittedName>
        <fullName evidence="1">Uncharacterized protein</fullName>
    </submittedName>
</protein>
<keyword evidence="2" id="KW-1185">Reference proteome</keyword>
<evidence type="ECO:0000313" key="2">
    <source>
        <dbReference type="Proteomes" id="UP000792457"/>
    </source>
</evidence>
<reference evidence="1" key="1">
    <citation type="submission" date="2013-04" db="EMBL/GenBank/DDBJ databases">
        <authorList>
            <person name="Qu J."/>
            <person name="Murali S.C."/>
            <person name="Bandaranaike D."/>
            <person name="Bellair M."/>
            <person name="Blankenburg K."/>
            <person name="Chao H."/>
            <person name="Dinh H."/>
            <person name="Doddapaneni H."/>
            <person name="Downs B."/>
            <person name="Dugan-Rocha S."/>
            <person name="Elkadiri S."/>
            <person name="Gnanaolivu R.D."/>
            <person name="Hernandez B."/>
            <person name="Javaid M."/>
            <person name="Jayaseelan J.C."/>
            <person name="Lee S."/>
            <person name="Li M."/>
            <person name="Ming W."/>
            <person name="Munidasa M."/>
            <person name="Muniz J."/>
            <person name="Nguyen L."/>
            <person name="Ongeri F."/>
            <person name="Osuji N."/>
            <person name="Pu L.-L."/>
            <person name="Puazo M."/>
            <person name="Qu C."/>
            <person name="Quiroz J."/>
            <person name="Raj R."/>
            <person name="Weissenberger G."/>
            <person name="Xin Y."/>
            <person name="Zou X."/>
            <person name="Han Y."/>
            <person name="Richards S."/>
            <person name="Worley K."/>
            <person name="Muzny D."/>
            <person name="Gibbs R."/>
        </authorList>
    </citation>
    <scope>NUCLEOTIDE SEQUENCE</scope>
    <source>
        <strain evidence="1">Sampled in the wild</strain>
    </source>
</reference>
<reference evidence="1" key="2">
    <citation type="submission" date="2017-10" db="EMBL/GenBank/DDBJ databases">
        <title>Ladona fulva Genome sequencing and assembly.</title>
        <authorList>
            <person name="Murali S."/>
            <person name="Richards S."/>
            <person name="Bandaranaike D."/>
            <person name="Bellair M."/>
            <person name="Blankenburg K."/>
            <person name="Chao H."/>
            <person name="Dinh H."/>
            <person name="Doddapaneni H."/>
            <person name="Dugan-Rocha S."/>
            <person name="Elkadiri S."/>
            <person name="Gnanaolivu R."/>
            <person name="Hernandez B."/>
            <person name="Skinner E."/>
            <person name="Javaid M."/>
            <person name="Lee S."/>
            <person name="Li M."/>
            <person name="Ming W."/>
            <person name="Munidasa M."/>
            <person name="Muniz J."/>
            <person name="Nguyen L."/>
            <person name="Hughes D."/>
            <person name="Osuji N."/>
            <person name="Pu L.-L."/>
            <person name="Puazo M."/>
            <person name="Qu C."/>
            <person name="Quiroz J."/>
            <person name="Raj R."/>
            <person name="Weissenberger G."/>
            <person name="Xin Y."/>
            <person name="Zou X."/>
            <person name="Han Y."/>
            <person name="Worley K."/>
            <person name="Muzny D."/>
            <person name="Gibbs R."/>
        </authorList>
    </citation>
    <scope>NUCLEOTIDE SEQUENCE</scope>
    <source>
        <strain evidence="1">Sampled in the wild</strain>
    </source>
</reference>
<evidence type="ECO:0000313" key="1">
    <source>
        <dbReference type="EMBL" id="KAG8222760.1"/>
    </source>
</evidence>
<sequence>MNEDEIEDSTGWRIVFNVVVSKNRFTKEYGLRMIEVNSFKKYVSKQKKANDEGTGEKISMTPKYVSFDLH</sequence>
<dbReference type="AlphaFoldDB" id="A0A8K0JU73"/>
<name>A0A8K0JU73_LADFU</name>
<comment type="caution">
    <text evidence="1">The sequence shown here is derived from an EMBL/GenBank/DDBJ whole genome shotgun (WGS) entry which is preliminary data.</text>
</comment>
<gene>
    <name evidence="1" type="ORF">J437_LFUL007837</name>
</gene>
<proteinExistence type="predicted"/>
<dbReference type="EMBL" id="KZ308144">
    <property type="protein sequence ID" value="KAG8222760.1"/>
    <property type="molecule type" value="Genomic_DNA"/>
</dbReference>
<organism evidence="1 2">
    <name type="scientific">Ladona fulva</name>
    <name type="common">Scarce chaser dragonfly</name>
    <name type="synonym">Libellula fulva</name>
    <dbReference type="NCBI Taxonomy" id="123851"/>
    <lineage>
        <taxon>Eukaryota</taxon>
        <taxon>Metazoa</taxon>
        <taxon>Ecdysozoa</taxon>
        <taxon>Arthropoda</taxon>
        <taxon>Hexapoda</taxon>
        <taxon>Insecta</taxon>
        <taxon>Pterygota</taxon>
        <taxon>Palaeoptera</taxon>
        <taxon>Odonata</taxon>
        <taxon>Epiprocta</taxon>
        <taxon>Anisoptera</taxon>
        <taxon>Libelluloidea</taxon>
        <taxon>Libellulidae</taxon>
        <taxon>Ladona</taxon>
    </lineage>
</organism>
<accession>A0A8K0JU73</accession>